<dbReference type="SUPFAM" id="SSF54593">
    <property type="entry name" value="Glyoxalase/Bleomycin resistance protein/Dihydroxybiphenyl dioxygenase"/>
    <property type="match status" value="1"/>
</dbReference>
<dbReference type="InterPro" id="IPR029068">
    <property type="entry name" value="Glyas_Bleomycin-R_OHBP_Dase"/>
</dbReference>
<gene>
    <name evidence="2" type="ORF">ACFPEL_02495</name>
</gene>
<dbReference type="InterPro" id="IPR037523">
    <property type="entry name" value="VOC_core"/>
</dbReference>
<dbReference type="CDD" id="cd06587">
    <property type="entry name" value="VOC"/>
    <property type="match status" value="1"/>
</dbReference>
<evidence type="ECO:0000259" key="1">
    <source>
        <dbReference type="PROSITE" id="PS51819"/>
    </source>
</evidence>
<dbReference type="Proteomes" id="UP001595909">
    <property type="component" value="Unassembled WGS sequence"/>
</dbReference>
<feature type="domain" description="VOC" evidence="1">
    <location>
        <begin position="22"/>
        <end position="142"/>
    </location>
</feature>
<reference evidence="3" key="1">
    <citation type="journal article" date="2019" name="Int. J. Syst. Evol. Microbiol.">
        <title>The Global Catalogue of Microorganisms (GCM) 10K type strain sequencing project: providing services to taxonomists for standard genome sequencing and annotation.</title>
        <authorList>
            <consortium name="The Broad Institute Genomics Platform"/>
            <consortium name="The Broad Institute Genome Sequencing Center for Infectious Disease"/>
            <person name="Wu L."/>
            <person name="Ma J."/>
        </authorList>
    </citation>
    <scope>NUCLEOTIDE SEQUENCE [LARGE SCALE GENOMIC DNA]</scope>
    <source>
        <strain evidence="3">CCUG 50347</strain>
    </source>
</reference>
<sequence length="171" mass="18538">MTATTEATGAKPTDQDLPHPESVLVAMLPVTDIGASARFYGQLLGLTVLREFLHDGQVTGCSLSHPRAGFALSLRLRATLGAPADLRGEHPIIWRVRDKAALERYRTHADALGLSPTSRRHDDADLVAVVDPDGIDVLVGIPARPWDRFQGYELVADGYRLSHEQPLLDGG</sequence>
<name>A0ABV9RCL0_9PSEU</name>
<organism evidence="2 3">
    <name type="scientific">Actinomycetospora chibensis</name>
    <dbReference type="NCBI Taxonomy" id="663606"/>
    <lineage>
        <taxon>Bacteria</taxon>
        <taxon>Bacillati</taxon>
        <taxon>Actinomycetota</taxon>
        <taxon>Actinomycetes</taxon>
        <taxon>Pseudonocardiales</taxon>
        <taxon>Pseudonocardiaceae</taxon>
        <taxon>Actinomycetospora</taxon>
    </lineage>
</organism>
<evidence type="ECO:0000313" key="3">
    <source>
        <dbReference type="Proteomes" id="UP001595909"/>
    </source>
</evidence>
<accession>A0ABV9RCL0</accession>
<evidence type="ECO:0000313" key="2">
    <source>
        <dbReference type="EMBL" id="MFC4831269.1"/>
    </source>
</evidence>
<comment type="caution">
    <text evidence="2">The sequence shown here is derived from an EMBL/GenBank/DDBJ whole genome shotgun (WGS) entry which is preliminary data.</text>
</comment>
<dbReference type="Gene3D" id="3.10.180.10">
    <property type="entry name" value="2,3-Dihydroxybiphenyl 1,2-Dioxygenase, domain 1"/>
    <property type="match status" value="1"/>
</dbReference>
<dbReference type="Pfam" id="PF00903">
    <property type="entry name" value="Glyoxalase"/>
    <property type="match status" value="1"/>
</dbReference>
<proteinExistence type="predicted"/>
<dbReference type="EMBL" id="JBHSIM010000003">
    <property type="protein sequence ID" value="MFC4831269.1"/>
    <property type="molecule type" value="Genomic_DNA"/>
</dbReference>
<dbReference type="PROSITE" id="PS51819">
    <property type="entry name" value="VOC"/>
    <property type="match status" value="1"/>
</dbReference>
<dbReference type="RefSeq" id="WP_274186880.1">
    <property type="nucleotide sequence ID" value="NZ_BAABHN010000003.1"/>
</dbReference>
<keyword evidence="3" id="KW-1185">Reference proteome</keyword>
<dbReference type="InterPro" id="IPR004360">
    <property type="entry name" value="Glyas_Fos-R_dOase_dom"/>
</dbReference>
<protein>
    <submittedName>
        <fullName evidence="2">VOC family protein</fullName>
    </submittedName>
</protein>